<sequence>MHIKGEGRRGNIDRHVRFDVEDIVPLEIDQVKSFTYLGVWISEEGDGSAEVAARIIKGDRCAGALGALFRSRHISRGAKLRVYKSVLRPTVTYGCETWVMNRKDVESLEIWEQKILRRIFGGKKECEGWRRRTNEELSQLYKEATITQFVRAQRIRWLGHVERREEHRIVGKVLHLRPMLNRRKGRPRTRWIQAVERDLQEKGIRNWPEKAKDRRRWKSIIKLWA</sequence>
<gene>
    <name evidence="1" type="ORF">MML48_1g17267</name>
</gene>
<organism evidence="1 2">
    <name type="scientific">Holotrichia oblita</name>
    <name type="common">Chafer beetle</name>
    <dbReference type="NCBI Taxonomy" id="644536"/>
    <lineage>
        <taxon>Eukaryota</taxon>
        <taxon>Metazoa</taxon>
        <taxon>Ecdysozoa</taxon>
        <taxon>Arthropoda</taxon>
        <taxon>Hexapoda</taxon>
        <taxon>Insecta</taxon>
        <taxon>Pterygota</taxon>
        <taxon>Neoptera</taxon>
        <taxon>Endopterygota</taxon>
        <taxon>Coleoptera</taxon>
        <taxon>Polyphaga</taxon>
        <taxon>Scarabaeiformia</taxon>
        <taxon>Scarabaeidae</taxon>
        <taxon>Melolonthinae</taxon>
        <taxon>Holotrichia</taxon>
    </lineage>
</organism>
<reference evidence="1" key="1">
    <citation type="submission" date="2022-04" db="EMBL/GenBank/DDBJ databases">
        <title>Chromosome-scale genome assembly of Holotrichia oblita Faldermann.</title>
        <authorList>
            <person name="Rongchong L."/>
        </authorList>
    </citation>
    <scope>NUCLEOTIDE SEQUENCE</scope>
    <source>
        <strain evidence="1">81SQS9</strain>
    </source>
</reference>
<evidence type="ECO:0000313" key="1">
    <source>
        <dbReference type="EMBL" id="KAI4471307.1"/>
    </source>
</evidence>
<name>A0ACB9TWN5_HOLOL</name>
<accession>A0ACB9TWN5</accession>
<comment type="caution">
    <text evidence="1">The sequence shown here is derived from an EMBL/GenBank/DDBJ whole genome shotgun (WGS) entry which is preliminary data.</text>
</comment>
<dbReference type="Proteomes" id="UP001056778">
    <property type="component" value="Chromosome 1"/>
</dbReference>
<proteinExistence type="predicted"/>
<evidence type="ECO:0000313" key="2">
    <source>
        <dbReference type="Proteomes" id="UP001056778"/>
    </source>
</evidence>
<dbReference type="EMBL" id="CM043015">
    <property type="protein sequence ID" value="KAI4471307.1"/>
    <property type="molecule type" value="Genomic_DNA"/>
</dbReference>
<protein>
    <submittedName>
        <fullName evidence="1">Uncharacterized protein</fullName>
    </submittedName>
</protein>
<keyword evidence="2" id="KW-1185">Reference proteome</keyword>